<keyword evidence="1" id="KW-1185">Reference proteome</keyword>
<evidence type="ECO:0000313" key="2">
    <source>
        <dbReference type="WBParaSite" id="PSAMB.scaffold5915size10596.g27540.t1"/>
    </source>
</evidence>
<dbReference type="AlphaFoldDB" id="A0A914WYH3"/>
<dbReference type="Proteomes" id="UP000887566">
    <property type="component" value="Unplaced"/>
</dbReference>
<dbReference type="WBParaSite" id="PSAMB.scaffold5915size10596.g27540.t1">
    <property type="protein sequence ID" value="PSAMB.scaffold5915size10596.g27540.t1"/>
    <property type="gene ID" value="PSAMB.scaffold5915size10596.g27540"/>
</dbReference>
<proteinExistence type="predicted"/>
<organism evidence="1 2">
    <name type="scientific">Plectus sambesii</name>
    <dbReference type="NCBI Taxonomy" id="2011161"/>
    <lineage>
        <taxon>Eukaryota</taxon>
        <taxon>Metazoa</taxon>
        <taxon>Ecdysozoa</taxon>
        <taxon>Nematoda</taxon>
        <taxon>Chromadorea</taxon>
        <taxon>Plectida</taxon>
        <taxon>Plectina</taxon>
        <taxon>Plectoidea</taxon>
        <taxon>Plectidae</taxon>
        <taxon>Plectus</taxon>
    </lineage>
</organism>
<evidence type="ECO:0000313" key="1">
    <source>
        <dbReference type="Proteomes" id="UP000887566"/>
    </source>
</evidence>
<protein>
    <submittedName>
        <fullName evidence="2">Uncharacterized protein</fullName>
    </submittedName>
</protein>
<accession>A0A914WYH3</accession>
<reference evidence="2" key="1">
    <citation type="submission" date="2022-11" db="UniProtKB">
        <authorList>
            <consortium name="WormBaseParasite"/>
        </authorList>
    </citation>
    <scope>IDENTIFICATION</scope>
</reference>
<name>A0A914WYH3_9BILA</name>
<sequence>MCARPVGRLRLVDGAATTNYRTGRAPLRPPPRDGDRFCGAATAATLPRRRRRRHCLQWTLNGGAVEQRRKLPRYRTSPFPAPTNGDTAHRSLIAQCRSDGRKPRWSSIAYPQLDHDGHLLRAPRRPSLPSVDSIPLILRVVLLIPTAWGRRYRRTETV</sequence>